<keyword evidence="3" id="KW-1133">Transmembrane helix</keyword>
<comment type="caution">
    <text evidence="4">The sequence shown here is derived from an EMBL/GenBank/DDBJ whole genome shotgun (WGS) entry which is preliminary data.</text>
</comment>
<comment type="similarity">
    <text evidence="1">Belongs to the short-chain dehydrogenases/reductases (SDR) family.</text>
</comment>
<evidence type="ECO:0000313" key="5">
    <source>
        <dbReference type="Proteomes" id="UP001295794"/>
    </source>
</evidence>
<gene>
    <name evidence="4" type="ORF">MYCIT1_LOCUS422</name>
</gene>
<feature type="transmembrane region" description="Helical" evidence="3">
    <location>
        <begin position="420"/>
        <end position="439"/>
    </location>
</feature>
<dbReference type="PANTHER" id="PTHR24320">
    <property type="entry name" value="RETINOL DEHYDROGENASE"/>
    <property type="match status" value="1"/>
</dbReference>
<evidence type="ECO:0000256" key="3">
    <source>
        <dbReference type="SAM" id="Phobius"/>
    </source>
</evidence>
<dbReference type="InterPro" id="IPR036291">
    <property type="entry name" value="NAD(P)-bd_dom_sf"/>
</dbReference>
<protein>
    <submittedName>
        <fullName evidence="4">Uncharacterized protein</fullName>
    </submittedName>
</protein>
<proteinExistence type="inferred from homology"/>
<evidence type="ECO:0000256" key="1">
    <source>
        <dbReference type="ARBA" id="ARBA00006484"/>
    </source>
</evidence>
<dbReference type="Gene3D" id="3.40.50.720">
    <property type="entry name" value="NAD(P)-binding Rossmann-like Domain"/>
    <property type="match status" value="1"/>
</dbReference>
<keyword evidence="3" id="KW-0472">Membrane</keyword>
<keyword evidence="3" id="KW-0812">Transmembrane</keyword>
<organism evidence="4 5">
    <name type="scientific">Mycena citricolor</name>
    <dbReference type="NCBI Taxonomy" id="2018698"/>
    <lineage>
        <taxon>Eukaryota</taxon>
        <taxon>Fungi</taxon>
        <taxon>Dikarya</taxon>
        <taxon>Basidiomycota</taxon>
        <taxon>Agaricomycotina</taxon>
        <taxon>Agaricomycetes</taxon>
        <taxon>Agaricomycetidae</taxon>
        <taxon>Agaricales</taxon>
        <taxon>Marasmiineae</taxon>
        <taxon>Mycenaceae</taxon>
        <taxon>Mycena</taxon>
    </lineage>
</organism>
<dbReference type="GO" id="GO:0016491">
    <property type="term" value="F:oxidoreductase activity"/>
    <property type="evidence" value="ECO:0007669"/>
    <property type="project" value="UniProtKB-KW"/>
</dbReference>
<reference evidence="4" key="1">
    <citation type="submission" date="2023-11" db="EMBL/GenBank/DDBJ databases">
        <authorList>
            <person name="De Vega J J."/>
            <person name="De Vega J J."/>
        </authorList>
    </citation>
    <scope>NUCLEOTIDE SEQUENCE</scope>
</reference>
<dbReference type="Pfam" id="PF00106">
    <property type="entry name" value="adh_short"/>
    <property type="match status" value="1"/>
</dbReference>
<feature type="transmembrane region" description="Helical" evidence="3">
    <location>
        <begin position="365"/>
        <end position="385"/>
    </location>
</feature>
<keyword evidence="2" id="KW-0560">Oxidoreductase</keyword>
<keyword evidence="5" id="KW-1185">Reference proteome</keyword>
<dbReference type="PANTHER" id="PTHR24320:SF283">
    <property type="entry name" value="RETINOL DEHYDROGENASE 11"/>
    <property type="match status" value="1"/>
</dbReference>
<sequence length="538" mass="58612">MSIFNATSNATEVVTAFADEIRGKNVLITGTSPNGLGYETARAIAQYANLVIVTGYDRKRLEDTKQLLLVEVPNAQVRTLSLNLVSMDAVRAAAAEVLINNAASSICAFQLTADGFERQIATDHLGPFLFTSLILPRILAAGSESYTPRIVFVASGAHAWCDGVDLAQIEHPDESKYEPMRAYAQAKSANILTASELARRFKGQINAYSLTPGGGLVVLPIKALADFRCSCYDELCLQSGSKERVIETRDHHRRWSTEFEFESEVENVGAGSIYINLAVISEIVLKKKRASRITAKIRQRLKLCGLSVNVSSETLSRRVINYAVKLVWAYMLLGQLVAISVASNLFYLALVLSPPVSGSRTNAKASPVLFACVSMALGAVYLSPWTDGTTFLPNLLVMHGVIMIPLLLPAKFVKNSERSVLSVPLPMMHILVFAIALALHTRSTATALGDPPMSVLDFVNKAWSTLHSHPAQASIGWDIIWTSISFVVWIVMLPQEQAGQRIAVALFLLLATPLVSVGVLAPHILRPSEEEVEEKKNV</sequence>
<evidence type="ECO:0000313" key="4">
    <source>
        <dbReference type="EMBL" id="CAK5262024.1"/>
    </source>
</evidence>
<accession>A0AAD2GTU3</accession>
<dbReference type="EMBL" id="CAVNYO010000006">
    <property type="protein sequence ID" value="CAK5262024.1"/>
    <property type="molecule type" value="Genomic_DNA"/>
</dbReference>
<name>A0AAD2GTU3_9AGAR</name>
<feature type="transmembrane region" description="Helical" evidence="3">
    <location>
        <begin position="391"/>
        <end position="408"/>
    </location>
</feature>
<dbReference type="InterPro" id="IPR002347">
    <property type="entry name" value="SDR_fam"/>
</dbReference>
<feature type="transmembrane region" description="Helical" evidence="3">
    <location>
        <begin position="504"/>
        <end position="525"/>
    </location>
</feature>
<dbReference type="SUPFAM" id="SSF51735">
    <property type="entry name" value="NAD(P)-binding Rossmann-fold domains"/>
    <property type="match status" value="1"/>
</dbReference>
<dbReference type="AlphaFoldDB" id="A0AAD2GTU3"/>
<dbReference type="Proteomes" id="UP001295794">
    <property type="component" value="Unassembled WGS sequence"/>
</dbReference>
<feature type="transmembrane region" description="Helical" evidence="3">
    <location>
        <begin position="327"/>
        <end position="353"/>
    </location>
</feature>
<evidence type="ECO:0000256" key="2">
    <source>
        <dbReference type="ARBA" id="ARBA00023002"/>
    </source>
</evidence>
<feature type="transmembrane region" description="Helical" evidence="3">
    <location>
        <begin position="475"/>
        <end position="492"/>
    </location>
</feature>